<name>A0A1G2DWB7_9BACT</name>
<dbReference type="SUPFAM" id="SSF51445">
    <property type="entry name" value="(Trans)glycosidases"/>
    <property type="match status" value="1"/>
</dbReference>
<reference evidence="2 3" key="1">
    <citation type="journal article" date="2016" name="Nat. Commun.">
        <title>Thousands of microbial genomes shed light on interconnected biogeochemical processes in an aquifer system.</title>
        <authorList>
            <person name="Anantharaman K."/>
            <person name="Brown C.T."/>
            <person name="Hug L.A."/>
            <person name="Sharon I."/>
            <person name="Castelle C.J."/>
            <person name="Probst A.J."/>
            <person name="Thomas B.C."/>
            <person name="Singh A."/>
            <person name="Wilkins M.J."/>
            <person name="Karaoz U."/>
            <person name="Brodie E.L."/>
            <person name="Williams K.H."/>
            <person name="Hubbard S.S."/>
            <person name="Banfield J.F."/>
        </authorList>
    </citation>
    <scope>NUCLEOTIDE SEQUENCE [LARGE SCALE GENOMIC DNA]</scope>
</reference>
<comment type="caution">
    <text evidence="2">The sequence shown here is derived from an EMBL/GenBank/DDBJ whole genome shotgun (WGS) entry which is preliminary data.</text>
</comment>
<sequence length="361" mass="39318">MTAEVKACLSSLSSSETQVPTSEQSPVPAPIPVSTPVVDSKPAPTPVVVPTSQIVKPRGVFSSSGAGSSGVLSDENVRGVLIRGLWKDIEKTPDVFTFTVIDQQVTMVKNSGKSYSLSIMAGGPGSPLWLTETLGAPYINYSFRGETASRLPLFWDPIAQERLNKLAKALGEKYGNDPLLKLVYVSQMSANGLEGHLQNVDMTALKKAGYTDDKWVEAGKQVAKNFANAFPNKALAFEVHDVNSSASVPSRIINDLWNDPSLEHRVGAGMWWISGKTSYQGGLIEVLKAYPGDIYGQVIGKSTEPTRFQNSDYGTVFSQAKDIGMRYIEPWEYEFKPGPNGADGKWDVIFKDFNTWTDTLP</sequence>
<feature type="region of interest" description="Disordered" evidence="1">
    <location>
        <begin position="1"/>
        <end position="45"/>
    </location>
</feature>
<evidence type="ECO:0000313" key="2">
    <source>
        <dbReference type="EMBL" id="OGZ17190.1"/>
    </source>
</evidence>
<dbReference type="EMBL" id="MHLU01000147">
    <property type="protein sequence ID" value="OGZ17190.1"/>
    <property type="molecule type" value="Genomic_DNA"/>
</dbReference>
<evidence type="ECO:0008006" key="4">
    <source>
        <dbReference type="Google" id="ProtNLM"/>
    </source>
</evidence>
<proteinExistence type="predicted"/>
<accession>A0A1G2DWB7</accession>
<dbReference type="Gene3D" id="3.20.20.80">
    <property type="entry name" value="Glycosidases"/>
    <property type="match status" value="1"/>
</dbReference>
<dbReference type="InterPro" id="IPR017853">
    <property type="entry name" value="GH"/>
</dbReference>
<organism evidence="2 3">
    <name type="scientific">Candidatus Lloydbacteria bacterium RIFOXYC12_FULL_46_25</name>
    <dbReference type="NCBI Taxonomy" id="1798670"/>
    <lineage>
        <taxon>Bacteria</taxon>
        <taxon>Candidatus Lloydiibacteriota</taxon>
    </lineage>
</organism>
<evidence type="ECO:0000313" key="3">
    <source>
        <dbReference type="Proteomes" id="UP000178106"/>
    </source>
</evidence>
<dbReference type="AlphaFoldDB" id="A0A1G2DWB7"/>
<dbReference type="Proteomes" id="UP000178106">
    <property type="component" value="Unassembled WGS sequence"/>
</dbReference>
<protein>
    <recommendedName>
        <fullName evidence="4">Glycoside hydrolase family 42 N-terminal domain-containing protein</fullName>
    </recommendedName>
</protein>
<evidence type="ECO:0000256" key="1">
    <source>
        <dbReference type="SAM" id="MobiDB-lite"/>
    </source>
</evidence>
<gene>
    <name evidence="2" type="ORF">A2494_03180</name>
</gene>
<feature type="compositionally biased region" description="Polar residues" evidence="1">
    <location>
        <begin position="10"/>
        <end position="25"/>
    </location>
</feature>